<dbReference type="InterPro" id="IPR011042">
    <property type="entry name" value="6-blade_b-propeller_TolB-like"/>
</dbReference>
<dbReference type="EMBL" id="SJPJ01000001">
    <property type="protein sequence ID" value="TWT81044.1"/>
    <property type="molecule type" value="Genomic_DNA"/>
</dbReference>
<keyword evidence="3" id="KW-1185">Reference proteome</keyword>
<protein>
    <submittedName>
        <fullName evidence="2">Translocation protein TolB</fullName>
    </submittedName>
</protein>
<sequence length="961" mass="108581">MRGIRSAADIACFAFVSFFSLFSVGYADSMVIPSSVYSRDYEAIKAVDGSHETRWASKPSDRTTFTLDFGKSVAIDELAIHWEHAYSSDFQIQTSEDGKSWSTLFHQQDGRGGIDRLKNLSGKGRFFRIDCLKASNAHQHVSIWEITFSNPQITELLLVAAKQHLLQAGPVMSVVEARTQLAEHDVKEVVFATREDGKDGHWYANIGYWSYDENDMLYGRGGRLCKLNIETGELVTLIDDPKGTVRDPVVHYDAKKILFSWRQGDSRTFHLYECDMRGENITQLTDGEYDDIEPCYLPDGGIIFVSGRGKRWVNCWLTQVAILFRCDGDGKNITQLSANIEHDNTPWVLPDGRIVYQRWEYIDRSQVNYHHLWTMNPDGTNQMIYFGNLHPGGLFIDARPIPNSDNLVFINSPGHGSREHSGHVAIVDSNRGPDDQGALVNLSDDATFRDPWPLSSDLFLVARGRQILAMNGHGNSTSIFALPDSFDKDVRLQEPRPVIRRQREQVIATHIDPAKTTGLMILQDVSLGRNMDDVKPGEIKKLLVLESLPKPINFTGGMDPLTYGGSFTMERILGTVPVESDGSAFLELPANRSLFFVALDKNDHSVKRMQSFLSVMPGEVQSCVGCHEQRGTAASYSIDPGGLMALQRAASVPKPMDDIPEVFDFPRDIQPLLDKHCCSCHNQTEPAGDVVLTGDRGPMFSHSYVNLTIHQQFIDGRNLPKSNYAPRTIGATASPLMKKLDGQHYDVKLSPHEQKMIRYWIETGACYPGTYAALGHGSIGGYQQNKQFNEDKDWPTREAFSRVITQRCTECHQRELDLPTPTTMSDEIGISFWNFEVSDPRFKFSRHRMFNLSEPEKSRFLLGALSKEAGGLGLCSEVVFTDTQDADYQSLLAHIAAGKEFLETKVTRFDMPNFRPRDEYFREMKQYGILPKSFNPKTDPFDVYQLDREYWKSLWYQPLDE</sequence>
<evidence type="ECO:0000313" key="3">
    <source>
        <dbReference type="Proteomes" id="UP000315010"/>
    </source>
</evidence>
<dbReference type="SUPFAM" id="SSF49785">
    <property type="entry name" value="Galactose-binding domain-like"/>
    <property type="match status" value="1"/>
</dbReference>
<dbReference type="PROSITE" id="PS50022">
    <property type="entry name" value="FA58C_3"/>
    <property type="match status" value="1"/>
</dbReference>
<organism evidence="2 3">
    <name type="scientific">Novipirellula herctigrandis</name>
    <dbReference type="NCBI Taxonomy" id="2527986"/>
    <lineage>
        <taxon>Bacteria</taxon>
        <taxon>Pseudomonadati</taxon>
        <taxon>Planctomycetota</taxon>
        <taxon>Planctomycetia</taxon>
        <taxon>Pirellulales</taxon>
        <taxon>Pirellulaceae</taxon>
        <taxon>Novipirellula</taxon>
    </lineage>
</organism>
<reference evidence="2 3" key="1">
    <citation type="submission" date="2019-02" db="EMBL/GenBank/DDBJ databases">
        <title>Deep-cultivation of Planctomycetes and their phenomic and genomic characterization uncovers novel biology.</title>
        <authorList>
            <person name="Wiegand S."/>
            <person name="Jogler M."/>
            <person name="Boedeker C."/>
            <person name="Pinto D."/>
            <person name="Vollmers J."/>
            <person name="Rivas-Marin E."/>
            <person name="Kohn T."/>
            <person name="Peeters S.H."/>
            <person name="Heuer A."/>
            <person name="Rast P."/>
            <person name="Oberbeckmann S."/>
            <person name="Bunk B."/>
            <person name="Jeske O."/>
            <person name="Meyerdierks A."/>
            <person name="Storesund J.E."/>
            <person name="Kallscheuer N."/>
            <person name="Luecker S."/>
            <person name="Lage O.M."/>
            <person name="Pohl T."/>
            <person name="Merkel B.J."/>
            <person name="Hornburger P."/>
            <person name="Mueller R.-W."/>
            <person name="Bruemmer F."/>
            <person name="Labrenz M."/>
            <person name="Spormann A.M."/>
            <person name="Op Den Camp H."/>
            <person name="Overmann J."/>
            <person name="Amann R."/>
            <person name="Jetten M.S.M."/>
            <person name="Mascher T."/>
            <person name="Medema M.H."/>
            <person name="Devos D.P."/>
            <person name="Kaster A.-K."/>
            <person name="Ovreas L."/>
            <person name="Rohde M."/>
            <person name="Galperin M.Y."/>
            <person name="Jogler C."/>
        </authorList>
    </citation>
    <scope>NUCLEOTIDE SEQUENCE [LARGE SCALE GENOMIC DNA]</scope>
    <source>
        <strain evidence="2 3">CA13</strain>
    </source>
</reference>
<dbReference type="Proteomes" id="UP000315010">
    <property type="component" value="Unassembled WGS sequence"/>
</dbReference>
<dbReference type="InterPro" id="IPR040698">
    <property type="entry name" value="HZS_alpha_mid"/>
</dbReference>
<gene>
    <name evidence="2" type="ORF">CA13_24910</name>
</gene>
<dbReference type="SUPFAM" id="SSF82171">
    <property type="entry name" value="DPP6 N-terminal domain-like"/>
    <property type="match status" value="1"/>
</dbReference>
<dbReference type="InterPro" id="IPR008979">
    <property type="entry name" value="Galactose-bd-like_sf"/>
</dbReference>
<dbReference type="AlphaFoldDB" id="A0A5C5Z153"/>
<dbReference type="InterPro" id="IPR036280">
    <property type="entry name" value="Multihaem_cyt_sf"/>
</dbReference>
<dbReference type="InterPro" id="IPR000421">
    <property type="entry name" value="FA58C"/>
</dbReference>
<dbReference type="Gene3D" id="2.120.10.30">
    <property type="entry name" value="TolB, C-terminal domain"/>
    <property type="match status" value="1"/>
</dbReference>
<feature type="domain" description="F5/8 type C" evidence="1">
    <location>
        <begin position="12"/>
        <end position="104"/>
    </location>
</feature>
<dbReference type="SUPFAM" id="SSF48695">
    <property type="entry name" value="Multiheme cytochromes"/>
    <property type="match status" value="1"/>
</dbReference>
<evidence type="ECO:0000313" key="2">
    <source>
        <dbReference type="EMBL" id="TWT81044.1"/>
    </source>
</evidence>
<dbReference type="Gene3D" id="2.60.120.260">
    <property type="entry name" value="Galactose-binding domain-like"/>
    <property type="match status" value="1"/>
</dbReference>
<name>A0A5C5Z153_9BACT</name>
<dbReference type="OrthoDB" id="221261at2"/>
<dbReference type="RefSeq" id="WP_146396564.1">
    <property type="nucleotide sequence ID" value="NZ_SJPJ01000001.1"/>
</dbReference>
<accession>A0A5C5Z153</accession>
<comment type="caution">
    <text evidence="2">The sequence shown here is derived from an EMBL/GenBank/DDBJ whole genome shotgun (WGS) entry which is preliminary data.</text>
</comment>
<dbReference type="Pfam" id="PF18582">
    <property type="entry name" value="HZS_alpha"/>
    <property type="match status" value="1"/>
</dbReference>
<evidence type="ECO:0000259" key="1">
    <source>
        <dbReference type="PROSITE" id="PS50022"/>
    </source>
</evidence>
<dbReference type="Pfam" id="PF00754">
    <property type="entry name" value="F5_F8_type_C"/>
    <property type="match status" value="1"/>
</dbReference>
<proteinExistence type="predicted"/>